<keyword evidence="4 7" id="KW-1133">Transmembrane helix</keyword>
<comment type="subcellular location">
    <subcellularLocation>
        <location evidence="1">Membrane</location>
        <topology evidence="1">Multi-pass membrane protein</topology>
    </subcellularLocation>
</comment>
<dbReference type="Pfam" id="PF01284">
    <property type="entry name" value="MARVEL"/>
    <property type="match status" value="1"/>
</dbReference>
<gene>
    <name evidence="9" type="primary">SYNGR1</name>
</gene>
<evidence type="ECO:0000259" key="8">
    <source>
        <dbReference type="PROSITE" id="PS51225"/>
    </source>
</evidence>
<evidence type="ECO:0000256" key="2">
    <source>
        <dbReference type="ARBA" id="ARBA00010252"/>
    </source>
</evidence>
<feature type="transmembrane region" description="Helical" evidence="7">
    <location>
        <begin position="30"/>
        <end position="49"/>
    </location>
</feature>
<dbReference type="PROSITE" id="PS51225">
    <property type="entry name" value="MARVEL"/>
    <property type="match status" value="1"/>
</dbReference>
<keyword evidence="3 6" id="KW-0812">Transmembrane</keyword>
<keyword evidence="5 6" id="KW-0472">Membrane</keyword>
<accession>A0A8C6FD52</accession>
<dbReference type="CTD" id="9145"/>
<feature type="domain" description="MARVEL" evidence="8">
    <location>
        <begin position="20"/>
        <end position="171"/>
    </location>
</feature>
<feature type="transmembrane region" description="Helical" evidence="7">
    <location>
        <begin position="69"/>
        <end position="92"/>
    </location>
</feature>
<reference evidence="9" key="2">
    <citation type="submission" date="2025-09" db="UniProtKB">
        <authorList>
            <consortium name="Ensembl"/>
        </authorList>
    </citation>
    <scope>IDENTIFICATION</scope>
</reference>
<dbReference type="GeneID" id="114885359"/>
<evidence type="ECO:0000313" key="10">
    <source>
        <dbReference type="Proteomes" id="UP000694561"/>
    </source>
</evidence>
<evidence type="ECO:0000256" key="6">
    <source>
        <dbReference type="PROSITE-ProRule" id="PRU00581"/>
    </source>
</evidence>
<dbReference type="Ensembl" id="ENSMMNT00015030538.1">
    <property type="protein sequence ID" value="ENSMMNP00015027776.1"/>
    <property type="gene ID" value="ENSMMNG00015020318.1"/>
</dbReference>
<comment type="similarity">
    <text evidence="2">Belongs to the synaptogyrin family.</text>
</comment>
<feature type="transmembrane region" description="Helical" evidence="7">
    <location>
        <begin position="104"/>
        <end position="128"/>
    </location>
</feature>
<evidence type="ECO:0000256" key="7">
    <source>
        <dbReference type="SAM" id="Phobius"/>
    </source>
</evidence>
<dbReference type="InterPro" id="IPR008253">
    <property type="entry name" value="Marvel"/>
</dbReference>
<evidence type="ECO:0000256" key="3">
    <source>
        <dbReference type="ARBA" id="ARBA00022692"/>
    </source>
</evidence>
<evidence type="ECO:0000313" key="9">
    <source>
        <dbReference type="Ensembl" id="ENSMMNP00015027776.1"/>
    </source>
</evidence>
<evidence type="ECO:0000256" key="5">
    <source>
        <dbReference type="ARBA" id="ARBA00023136"/>
    </source>
</evidence>
<dbReference type="PANTHER" id="PTHR10838:SF7">
    <property type="entry name" value="SYNAPTOGYRIN-1"/>
    <property type="match status" value="1"/>
</dbReference>
<protein>
    <submittedName>
        <fullName evidence="9">Synaptogyrin 1</fullName>
    </submittedName>
</protein>
<evidence type="ECO:0000256" key="1">
    <source>
        <dbReference type="ARBA" id="ARBA00004141"/>
    </source>
</evidence>
<dbReference type="GO" id="GO:0048169">
    <property type="term" value="P:regulation of long-term neuronal synaptic plasticity"/>
    <property type="evidence" value="ECO:0007669"/>
    <property type="project" value="Ensembl"/>
</dbReference>
<dbReference type="OrthoDB" id="10041611at2759"/>
<dbReference type="AlphaFoldDB" id="A0A8C6FD52"/>
<reference evidence="9" key="1">
    <citation type="submission" date="2025-08" db="UniProtKB">
        <authorList>
            <consortium name="Ensembl"/>
        </authorList>
    </citation>
    <scope>IDENTIFICATION</scope>
</reference>
<evidence type="ECO:0000256" key="4">
    <source>
        <dbReference type="ARBA" id="ARBA00022989"/>
    </source>
</evidence>
<proteinExistence type="inferred from homology"/>
<dbReference type="Proteomes" id="UP000694561">
    <property type="component" value="Unplaced"/>
</dbReference>
<dbReference type="GO" id="GO:0030672">
    <property type="term" value="C:synaptic vesicle membrane"/>
    <property type="evidence" value="ECO:0007669"/>
    <property type="project" value="TreeGrafter"/>
</dbReference>
<dbReference type="RefSeq" id="XP_029060968.1">
    <property type="nucleotide sequence ID" value="XM_029205135.1"/>
</dbReference>
<dbReference type="PANTHER" id="PTHR10838">
    <property type="entry name" value="SYNAPTOGYRIN"/>
    <property type="match status" value="1"/>
</dbReference>
<dbReference type="InterPro" id="IPR016579">
    <property type="entry name" value="Synaptogyrin"/>
</dbReference>
<dbReference type="GO" id="GO:0098685">
    <property type="term" value="C:Schaffer collateral - CA1 synapse"/>
    <property type="evidence" value="ECO:0007669"/>
    <property type="project" value="Ensembl"/>
</dbReference>
<dbReference type="GO" id="GO:0031594">
    <property type="term" value="C:neuromuscular junction"/>
    <property type="evidence" value="ECO:0007669"/>
    <property type="project" value="TreeGrafter"/>
</dbReference>
<keyword evidence="10" id="KW-1185">Reference proteome</keyword>
<dbReference type="GO" id="GO:1990830">
    <property type="term" value="P:cellular response to leukemia inhibitory factor"/>
    <property type="evidence" value="ECO:0007669"/>
    <property type="project" value="Ensembl"/>
</dbReference>
<organism evidence="9 10">
    <name type="scientific">Monodon monoceros</name>
    <name type="common">Narwhal</name>
    <name type="synonym">Ceratodon monodon</name>
    <dbReference type="NCBI Taxonomy" id="40151"/>
    <lineage>
        <taxon>Eukaryota</taxon>
        <taxon>Metazoa</taxon>
        <taxon>Chordata</taxon>
        <taxon>Craniata</taxon>
        <taxon>Vertebrata</taxon>
        <taxon>Euteleostomi</taxon>
        <taxon>Mammalia</taxon>
        <taxon>Eutheria</taxon>
        <taxon>Laurasiatheria</taxon>
        <taxon>Artiodactyla</taxon>
        <taxon>Whippomorpha</taxon>
        <taxon>Cetacea</taxon>
        <taxon>Odontoceti</taxon>
        <taxon>Monodontidae</taxon>
        <taxon>Monodon</taxon>
    </lineage>
</organism>
<sequence length="317" mass="34552">MEGGAYGAGKAGGAFDPYTLVRQPHTILRVVSWVFSIVVFGSIVNEGYLNSPSESEEFCIYNRNPNACGYGVTVGVLAFLTCLLYLALDVYFPQISSVKDRKKAVLSDIGVSAFWAFLWFVGFCYLANQWQVSKDSPLNEGTDAARAAIAFSFFSIFTWVSTPPTQPTLAGPSQAPVSIATDSVLLPSSMLMAGLLPEEGDCPAKTVRWWWQTLALVQSTIPVVMDSPPSHSNSWMVGIYCPLLQMTKLRPRWEVKALRFKAGKEPKLRVRRPGSNCGAASNFLGLCLPICKVGRLDLLWGVSQTQMATGQAGCEKA</sequence>
<name>A0A8C6FD52_MONMO</name>
<dbReference type="GO" id="GO:0048172">
    <property type="term" value="P:regulation of short-term neuronal synaptic plasticity"/>
    <property type="evidence" value="ECO:0007669"/>
    <property type="project" value="Ensembl"/>
</dbReference>
<dbReference type="GeneTree" id="ENSGT00950000182935"/>